<keyword evidence="2" id="KW-1185">Reference proteome</keyword>
<name>A0A1I6UU01_9BACL</name>
<evidence type="ECO:0000313" key="1">
    <source>
        <dbReference type="EMBL" id="SFT04962.1"/>
    </source>
</evidence>
<organism evidence="1 2">
    <name type="scientific">Marininema halotolerans</name>
    <dbReference type="NCBI Taxonomy" id="1155944"/>
    <lineage>
        <taxon>Bacteria</taxon>
        <taxon>Bacillati</taxon>
        <taxon>Bacillota</taxon>
        <taxon>Bacilli</taxon>
        <taxon>Bacillales</taxon>
        <taxon>Thermoactinomycetaceae</taxon>
        <taxon>Marininema</taxon>
    </lineage>
</organism>
<gene>
    <name evidence="1" type="ORF">SAMN05444972_1215</name>
</gene>
<dbReference type="EMBL" id="FPAA01000021">
    <property type="protein sequence ID" value="SFT04962.1"/>
    <property type="molecule type" value="Genomic_DNA"/>
</dbReference>
<dbReference type="InterPro" id="IPR025083">
    <property type="entry name" value="DUF3969"/>
</dbReference>
<dbReference type="OrthoDB" id="6899556at2"/>
<reference evidence="2" key="1">
    <citation type="submission" date="2016-10" db="EMBL/GenBank/DDBJ databases">
        <authorList>
            <person name="Varghese N."/>
            <person name="Submissions S."/>
        </authorList>
    </citation>
    <scope>NUCLEOTIDE SEQUENCE [LARGE SCALE GENOMIC DNA]</scope>
    <source>
        <strain evidence="2">DSM 45789</strain>
    </source>
</reference>
<dbReference type="RefSeq" id="WP_091839917.1">
    <property type="nucleotide sequence ID" value="NZ_FPAA01000021.1"/>
</dbReference>
<accession>A0A1I6UU01</accession>
<evidence type="ECO:0000313" key="2">
    <source>
        <dbReference type="Proteomes" id="UP000198660"/>
    </source>
</evidence>
<sequence length="108" mass="12324">MKIEVNKKVEMEQLSLVICIGLLQAFKEGALTLEEIEQYFFSPYTAKKLEQIGLDKKITDIVWMGCELEDIASLIPGELNNEISSLINVSLKEIDKIKNKQLPDKLLR</sequence>
<proteinExistence type="predicted"/>
<evidence type="ECO:0008006" key="3">
    <source>
        <dbReference type="Google" id="ProtNLM"/>
    </source>
</evidence>
<protein>
    <recommendedName>
        <fullName evidence="3">DUF3969 family protein</fullName>
    </recommendedName>
</protein>
<dbReference type="Proteomes" id="UP000198660">
    <property type="component" value="Unassembled WGS sequence"/>
</dbReference>
<dbReference type="Pfam" id="PF13108">
    <property type="entry name" value="DUF3969"/>
    <property type="match status" value="1"/>
</dbReference>
<dbReference type="AlphaFoldDB" id="A0A1I6UU01"/>